<dbReference type="Gene3D" id="3.50.50.60">
    <property type="entry name" value="FAD/NAD(P)-binding domain"/>
    <property type="match status" value="1"/>
</dbReference>
<dbReference type="AlphaFoldDB" id="A0A428RZY5"/>
<dbReference type="SUPFAM" id="SSF51905">
    <property type="entry name" value="FAD/NAD(P)-binding domain"/>
    <property type="match status" value="2"/>
</dbReference>
<sequence length="831" mass="89289">MAPTSLKQQIKDRLCLTSGLPSANPTSSAWQEPPASIATTQSKTLPLETDIAIIGSGITGTSVAHSLLNHPRGSQLRVTILEARNACSGATGRNGGHLVSDTCGHFEHLVAALGVEEAVKMLKFSEANLEELKAVIAQLSEPEKDAVEFRQVIASSTLGDKATVDSLGRSMKLLQETGEKTKLGYTIVEDDNILHNKYKYRDGLAVCEQEGAGALWPYRLVTILQTHLLDDNAKTKKVWSGIMGFTADGFPMIGKLSRATTGRTGTEEWIAAAMTINPPQVQHASWEVRAAEKRARCADAIPKPWRLPSHILDSLKTPLETNKNDLVSLDIPRRSGILSDIELDITESYNVSSVLAKLADGTFTAVQVVTAFSKRAAIAQQLTNCLTETFFDQAELRARQLDELREGGKLAGPLHGLPISLKDTFHVPGTQATIGLVAFLDEFSKTTSPLVEILLSLGAVPYVKTNVPQTMMTADSQNNVFGRTLNPRNTALGAGGSSGGEGALVAFRGSPIGVGTDIGGSIRIPALCCGTYGFKPTAGRIPYGGQRGCSNPGLKFILACAGPLANDMKSLEIFTKSVIDARPADLDSTAIDVPWRNISTVSGKKLRLGVLPEDPSYPLQPPIRHAISQAVAKLRAEGHILVELDPKECLVSGINGVAWGLFSLDKTASRIVTDAGEPCIPSRQRITDELERLKWDFLPDLTALGDLDKLSTLNIKRAEVIESWRKVWQSHRLDAVIGPAAQNTAVQHDLYGVPPYTCFLNVLNYPACVIPFGSAKPIPGEEFTLNPDQAGPPYDAELTEGAPCSIQVFTSSMRDEECIAISSIVDNALKG</sequence>
<accession>A0A428RZY5</accession>
<feature type="domain" description="FAD dependent oxidoreductase" evidence="5">
    <location>
        <begin position="50"/>
        <end position="174"/>
    </location>
</feature>
<dbReference type="SUPFAM" id="SSF75304">
    <property type="entry name" value="Amidase signature (AS) enzymes"/>
    <property type="match status" value="1"/>
</dbReference>
<protein>
    <recommendedName>
        <fullName evidence="3">amidase</fullName>
        <ecNumber evidence="3">3.5.1.4</ecNumber>
    </recommendedName>
</protein>
<dbReference type="Pfam" id="PF01425">
    <property type="entry name" value="Amidase"/>
    <property type="match status" value="1"/>
</dbReference>
<dbReference type="Gene3D" id="3.90.1300.10">
    <property type="entry name" value="Amidase signature (AS) domain"/>
    <property type="match status" value="1"/>
</dbReference>
<evidence type="ECO:0000313" key="7">
    <source>
        <dbReference type="EMBL" id="RSL83149.1"/>
    </source>
</evidence>
<gene>
    <name evidence="7" type="ORF">CEP51_004686</name>
</gene>
<comment type="catalytic activity">
    <reaction evidence="1">
        <text>a monocarboxylic acid amide + H2O = a monocarboxylate + NH4(+)</text>
        <dbReference type="Rhea" id="RHEA:12020"/>
        <dbReference type="ChEBI" id="CHEBI:15377"/>
        <dbReference type="ChEBI" id="CHEBI:28938"/>
        <dbReference type="ChEBI" id="CHEBI:35757"/>
        <dbReference type="ChEBI" id="CHEBI:83628"/>
        <dbReference type="EC" id="3.5.1.4"/>
    </reaction>
</comment>
<dbReference type="GO" id="GO:0004040">
    <property type="term" value="F:amidase activity"/>
    <property type="evidence" value="ECO:0007669"/>
    <property type="project" value="UniProtKB-EC"/>
</dbReference>
<dbReference type="EC" id="3.5.1.4" evidence="3"/>
<evidence type="ECO:0000256" key="2">
    <source>
        <dbReference type="ARBA" id="ARBA00009199"/>
    </source>
</evidence>
<comment type="caution">
    <text evidence="7">The sequence shown here is derived from an EMBL/GenBank/DDBJ whole genome shotgun (WGS) entry which is preliminary data.</text>
</comment>
<evidence type="ECO:0000259" key="5">
    <source>
        <dbReference type="Pfam" id="PF01266"/>
    </source>
</evidence>
<feature type="domain" description="Amidase" evidence="6">
    <location>
        <begin position="368"/>
        <end position="818"/>
    </location>
</feature>
<keyword evidence="8" id="KW-1185">Reference proteome</keyword>
<dbReference type="Proteomes" id="UP000287972">
    <property type="component" value="Unassembled WGS sequence"/>
</dbReference>
<dbReference type="InterPro" id="IPR036188">
    <property type="entry name" value="FAD/NAD-bd_sf"/>
</dbReference>
<dbReference type="PANTHER" id="PTHR46072:SF3">
    <property type="entry name" value="AMIDASE"/>
    <property type="match status" value="1"/>
</dbReference>
<evidence type="ECO:0000256" key="4">
    <source>
        <dbReference type="ARBA" id="ARBA00022801"/>
    </source>
</evidence>
<dbReference type="InterPro" id="IPR006076">
    <property type="entry name" value="FAD-dep_OxRdtase"/>
</dbReference>
<comment type="similarity">
    <text evidence="2">Belongs to the amidase family.</text>
</comment>
<organism evidence="7 8">
    <name type="scientific">Fusarium floridanum</name>
    <dbReference type="NCBI Taxonomy" id="1325733"/>
    <lineage>
        <taxon>Eukaryota</taxon>
        <taxon>Fungi</taxon>
        <taxon>Dikarya</taxon>
        <taxon>Ascomycota</taxon>
        <taxon>Pezizomycotina</taxon>
        <taxon>Sordariomycetes</taxon>
        <taxon>Hypocreomycetidae</taxon>
        <taxon>Hypocreales</taxon>
        <taxon>Nectriaceae</taxon>
        <taxon>Fusarium</taxon>
        <taxon>Fusarium solani species complex</taxon>
    </lineage>
</organism>
<dbReference type="PROSITE" id="PS00571">
    <property type="entry name" value="AMIDASES"/>
    <property type="match status" value="1"/>
</dbReference>
<dbReference type="EMBL" id="NKCL01000088">
    <property type="protein sequence ID" value="RSL83149.1"/>
    <property type="molecule type" value="Genomic_DNA"/>
</dbReference>
<reference evidence="7 8" key="1">
    <citation type="submission" date="2017-06" db="EMBL/GenBank/DDBJ databases">
        <title>Comparative genomic analysis of Ambrosia Fusariam Clade fungi.</title>
        <authorList>
            <person name="Stajich J.E."/>
            <person name="Carrillo J."/>
            <person name="Kijimoto T."/>
            <person name="Eskalen A."/>
            <person name="O'Donnell K."/>
            <person name="Kasson M."/>
        </authorList>
    </citation>
    <scope>NUCLEOTIDE SEQUENCE [LARGE SCALE GENOMIC DNA]</scope>
    <source>
        <strain evidence="7 8">NRRL62606</strain>
    </source>
</reference>
<dbReference type="InterPro" id="IPR020556">
    <property type="entry name" value="Amidase_CS"/>
</dbReference>
<proteinExistence type="inferred from homology"/>
<dbReference type="PANTHER" id="PTHR46072">
    <property type="entry name" value="AMIDASE-RELATED-RELATED"/>
    <property type="match status" value="1"/>
</dbReference>
<dbReference type="InterPro" id="IPR023631">
    <property type="entry name" value="Amidase_dom"/>
</dbReference>
<evidence type="ECO:0000256" key="1">
    <source>
        <dbReference type="ARBA" id="ARBA00001311"/>
    </source>
</evidence>
<evidence type="ECO:0000259" key="6">
    <source>
        <dbReference type="Pfam" id="PF01425"/>
    </source>
</evidence>
<dbReference type="Pfam" id="PF01266">
    <property type="entry name" value="DAO"/>
    <property type="match status" value="1"/>
</dbReference>
<keyword evidence="4" id="KW-0378">Hydrolase</keyword>
<dbReference type="InterPro" id="IPR036928">
    <property type="entry name" value="AS_sf"/>
</dbReference>
<evidence type="ECO:0000313" key="8">
    <source>
        <dbReference type="Proteomes" id="UP000287972"/>
    </source>
</evidence>
<dbReference type="Gene3D" id="3.30.9.10">
    <property type="entry name" value="D-Amino Acid Oxidase, subunit A, domain 2"/>
    <property type="match status" value="1"/>
</dbReference>
<name>A0A428RZY5_9HYPO</name>
<evidence type="ECO:0000256" key="3">
    <source>
        <dbReference type="ARBA" id="ARBA00012922"/>
    </source>
</evidence>